<evidence type="ECO:0000256" key="1">
    <source>
        <dbReference type="SAM" id="Phobius"/>
    </source>
</evidence>
<organism evidence="2 3">
    <name type="scientific">Goodea atripinnis</name>
    <dbReference type="NCBI Taxonomy" id="208336"/>
    <lineage>
        <taxon>Eukaryota</taxon>
        <taxon>Metazoa</taxon>
        <taxon>Chordata</taxon>
        <taxon>Craniata</taxon>
        <taxon>Vertebrata</taxon>
        <taxon>Euteleostomi</taxon>
        <taxon>Actinopterygii</taxon>
        <taxon>Neopterygii</taxon>
        <taxon>Teleostei</taxon>
        <taxon>Neoteleostei</taxon>
        <taxon>Acanthomorphata</taxon>
        <taxon>Ovalentaria</taxon>
        <taxon>Atherinomorphae</taxon>
        <taxon>Cyprinodontiformes</taxon>
        <taxon>Goodeidae</taxon>
        <taxon>Goodea</taxon>
    </lineage>
</organism>
<proteinExistence type="predicted"/>
<dbReference type="Pfam" id="PF03137">
    <property type="entry name" value="OATP"/>
    <property type="match status" value="1"/>
</dbReference>
<keyword evidence="1" id="KW-0812">Transmembrane</keyword>
<protein>
    <submittedName>
        <fullName evidence="2">Uncharacterized protein</fullName>
    </submittedName>
</protein>
<gene>
    <name evidence="2" type="ORF">GOODEAATRI_017334</name>
</gene>
<keyword evidence="1" id="KW-0472">Membrane</keyword>
<dbReference type="InterPro" id="IPR004156">
    <property type="entry name" value="OATP"/>
</dbReference>
<feature type="transmembrane region" description="Helical" evidence="1">
    <location>
        <begin position="23"/>
        <end position="46"/>
    </location>
</feature>
<evidence type="ECO:0000313" key="3">
    <source>
        <dbReference type="Proteomes" id="UP001476798"/>
    </source>
</evidence>
<name>A0ABV0NNF5_9TELE</name>
<reference evidence="2 3" key="1">
    <citation type="submission" date="2021-06" db="EMBL/GenBank/DDBJ databases">
        <authorList>
            <person name="Palmer J.M."/>
        </authorList>
    </citation>
    <scope>NUCLEOTIDE SEQUENCE [LARGE SCALE GENOMIC DNA]</scope>
    <source>
        <strain evidence="2 3">GA_2019</strain>
        <tissue evidence="2">Muscle</tissue>
    </source>
</reference>
<comment type="caution">
    <text evidence="2">The sequence shown here is derived from an EMBL/GenBank/DDBJ whole genome shotgun (WGS) entry which is preliminary data.</text>
</comment>
<keyword evidence="3" id="KW-1185">Reference proteome</keyword>
<sequence>MITGLHGRISFPRIALRTLRSPIYLLVVLGQVNLAALLSGLATFMAKFIEKQFSQTISFSNMMIGEHNPADVRLG</sequence>
<dbReference type="Proteomes" id="UP001476798">
    <property type="component" value="Unassembled WGS sequence"/>
</dbReference>
<accession>A0ABV0NNF5</accession>
<dbReference type="EMBL" id="JAHRIO010041383">
    <property type="protein sequence ID" value="MEQ2172078.1"/>
    <property type="molecule type" value="Genomic_DNA"/>
</dbReference>
<evidence type="ECO:0000313" key="2">
    <source>
        <dbReference type="EMBL" id="MEQ2172078.1"/>
    </source>
</evidence>
<keyword evidence="1" id="KW-1133">Transmembrane helix</keyword>